<dbReference type="EMBL" id="BART01003536">
    <property type="protein sequence ID" value="GAG57995.1"/>
    <property type="molecule type" value="Genomic_DNA"/>
</dbReference>
<comment type="caution">
    <text evidence="2">The sequence shown here is derived from an EMBL/GenBank/DDBJ whole genome shotgun (WGS) entry which is preliminary data.</text>
</comment>
<dbReference type="InterPro" id="IPR001173">
    <property type="entry name" value="Glyco_trans_2-like"/>
</dbReference>
<dbReference type="InterPro" id="IPR050256">
    <property type="entry name" value="Glycosyltransferase_2"/>
</dbReference>
<dbReference type="InterPro" id="IPR029044">
    <property type="entry name" value="Nucleotide-diphossugar_trans"/>
</dbReference>
<gene>
    <name evidence="2" type="ORF">S01H4_09657</name>
</gene>
<dbReference type="Gene3D" id="3.90.550.10">
    <property type="entry name" value="Spore Coat Polysaccharide Biosynthesis Protein SpsA, Chain A"/>
    <property type="match status" value="1"/>
</dbReference>
<protein>
    <recommendedName>
        <fullName evidence="1">Glycosyltransferase 2-like domain-containing protein</fullName>
    </recommendedName>
</protein>
<dbReference type="SUPFAM" id="SSF53448">
    <property type="entry name" value="Nucleotide-diphospho-sugar transferases"/>
    <property type="match status" value="1"/>
</dbReference>
<dbReference type="PANTHER" id="PTHR48090">
    <property type="entry name" value="UNDECAPRENYL-PHOSPHATE 4-DEOXY-4-FORMAMIDO-L-ARABINOSE TRANSFERASE-RELATED"/>
    <property type="match status" value="1"/>
</dbReference>
<sequence>MNKENLNKIAIIIPAYNEEKYIEETVKRCLEVLPDVVVIDDGSKDLTYSIAKKAGASVLRHKVNKGKGVALRTGFDYALENDFSGIITIDADHQHLLFYDLSQNNF</sequence>
<organism evidence="2">
    <name type="scientific">marine sediment metagenome</name>
    <dbReference type="NCBI Taxonomy" id="412755"/>
    <lineage>
        <taxon>unclassified sequences</taxon>
        <taxon>metagenomes</taxon>
        <taxon>ecological metagenomes</taxon>
    </lineage>
</organism>
<dbReference type="AlphaFoldDB" id="X0YPB2"/>
<feature type="domain" description="Glycosyltransferase 2-like" evidence="1">
    <location>
        <begin position="11"/>
        <end position="95"/>
    </location>
</feature>
<name>X0YPB2_9ZZZZ</name>
<dbReference type="CDD" id="cd04179">
    <property type="entry name" value="DPM_DPG-synthase_like"/>
    <property type="match status" value="1"/>
</dbReference>
<dbReference type="Pfam" id="PF00535">
    <property type="entry name" value="Glycos_transf_2"/>
    <property type="match status" value="1"/>
</dbReference>
<reference evidence="2" key="1">
    <citation type="journal article" date="2014" name="Front. Microbiol.">
        <title>High frequency of phylogenetically diverse reductive dehalogenase-homologous genes in deep subseafloor sedimentary metagenomes.</title>
        <authorList>
            <person name="Kawai M."/>
            <person name="Futagami T."/>
            <person name="Toyoda A."/>
            <person name="Takaki Y."/>
            <person name="Nishi S."/>
            <person name="Hori S."/>
            <person name="Arai W."/>
            <person name="Tsubouchi T."/>
            <person name="Morono Y."/>
            <person name="Uchiyama I."/>
            <person name="Ito T."/>
            <person name="Fujiyama A."/>
            <person name="Inagaki F."/>
            <person name="Takami H."/>
        </authorList>
    </citation>
    <scope>NUCLEOTIDE SEQUENCE</scope>
    <source>
        <strain evidence="2">Expedition CK06-06</strain>
    </source>
</reference>
<accession>X0YPB2</accession>
<proteinExistence type="predicted"/>
<evidence type="ECO:0000259" key="1">
    <source>
        <dbReference type="Pfam" id="PF00535"/>
    </source>
</evidence>
<evidence type="ECO:0000313" key="2">
    <source>
        <dbReference type="EMBL" id="GAG57995.1"/>
    </source>
</evidence>